<dbReference type="KEGG" id="tpaf:A3L08_02315"/>
<evidence type="ECO:0000259" key="2">
    <source>
        <dbReference type="Pfam" id="PF00534"/>
    </source>
</evidence>
<evidence type="ECO:0000313" key="4">
    <source>
        <dbReference type="Proteomes" id="UP000197418"/>
    </source>
</evidence>
<evidence type="ECO:0000256" key="1">
    <source>
        <dbReference type="ARBA" id="ARBA00022679"/>
    </source>
</evidence>
<dbReference type="OrthoDB" id="131038at2157"/>
<accession>A0A218PA24</accession>
<name>A0A218PA24_9EURY</name>
<evidence type="ECO:0000313" key="3">
    <source>
        <dbReference type="EMBL" id="ASJ07624.1"/>
    </source>
</evidence>
<reference evidence="3 4" key="1">
    <citation type="submission" date="2016-04" db="EMBL/GenBank/DDBJ databases">
        <title>Complete genome sequence of Thermococcus pacificus type strain P4.</title>
        <authorList>
            <person name="Oger P.M."/>
        </authorList>
    </citation>
    <scope>NUCLEOTIDE SEQUENCE [LARGE SCALE GENOMIC DNA]</scope>
    <source>
        <strain evidence="3 4">P-4</strain>
    </source>
</reference>
<sequence length="347" mass="40057">MKIIALPAFRNRKINPYNSLLYENLIALGIRVEEFSVWKLVRGGYDIWHIHWPELVLNTPSYLMATLRAKAFLSLMGIARKRGIKIVWTVHNLRSHEGFHPKLEERFWERFLGMVDGHISLTSIGQEELFRTYPQLRRVPGFVIPHGHYRDVYPNNISRKQARALLGLPMDSRVILFIGQIRKYKNLPSLIRAFNSLPEKDVRLVIAGKPVDRELTNQLFKLVKSDSRIMFHPKFIPSEEIQVYLNSADLVVLPYSEILNSGSALLALSFDRPVLAPAKGSMIELRDSVGKEWVMLYTGELTGDTLSNALEWAILEKRPARAPLDRFSWDNIARETLKAYKKVLERE</sequence>
<dbReference type="GO" id="GO:0016757">
    <property type="term" value="F:glycosyltransferase activity"/>
    <property type="evidence" value="ECO:0007669"/>
    <property type="project" value="InterPro"/>
</dbReference>
<dbReference type="AlphaFoldDB" id="A0A218PA24"/>
<organism evidence="3 4">
    <name type="scientific">Thermococcus pacificus</name>
    <dbReference type="NCBI Taxonomy" id="71998"/>
    <lineage>
        <taxon>Archaea</taxon>
        <taxon>Methanobacteriati</taxon>
        <taxon>Methanobacteriota</taxon>
        <taxon>Thermococci</taxon>
        <taxon>Thermococcales</taxon>
        <taxon>Thermococcaceae</taxon>
        <taxon>Thermococcus</taxon>
    </lineage>
</organism>
<dbReference type="Proteomes" id="UP000197418">
    <property type="component" value="Chromosome"/>
</dbReference>
<dbReference type="RefSeq" id="WP_088854867.1">
    <property type="nucleotide sequence ID" value="NZ_CP015102.1"/>
</dbReference>
<gene>
    <name evidence="3" type="ORF">A3L08_02315</name>
</gene>
<keyword evidence="1 3" id="KW-0808">Transferase</keyword>
<feature type="domain" description="Glycosyl transferase family 1" evidence="2">
    <location>
        <begin position="160"/>
        <end position="257"/>
    </location>
</feature>
<dbReference type="PANTHER" id="PTHR46401">
    <property type="entry name" value="GLYCOSYLTRANSFERASE WBBK-RELATED"/>
    <property type="match status" value="1"/>
</dbReference>
<dbReference type="Pfam" id="PF00534">
    <property type="entry name" value="Glycos_transf_1"/>
    <property type="match status" value="1"/>
</dbReference>
<protein>
    <submittedName>
        <fullName evidence="3">Glycosyltransferase</fullName>
    </submittedName>
</protein>
<dbReference type="Gene3D" id="3.40.50.2000">
    <property type="entry name" value="Glycogen Phosphorylase B"/>
    <property type="match status" value="2"/>
</dbReference>
<dbReference type="PANTHER" id="PTHR46401:SF2">
    <property type="entry name" value="GLYCOSYLTRANSFERASE WBBK-RELATED"/>
    <property type="match status" value="1"/>
</dbReference>
<dbReference type="GeneID" id="33315068"/>
<dbReference type="SUPFAM" id="SSF53756">
    <property type="entry name" value="UDP-Glycosyltransferase/glycogen phosphorylase"/>
    <property type="match status" value="1"/>
</dbReference>
<dbReference type="EMBL" id="CP015102">
    <property type="protein sequence ID" value="ASJ07624.1"/>
    <property type="molecule type" value="Genomic_DNA"/>
</dbReference>
<proteinExistence type="predicted"/>
<keyword evidence="4" id="KW-1185">Reference proteome</keyword>
<dbReference type="InterPro" id="IPR001296">
    <property type="entry name" value="Glyco_trans_1"/>
</dbReference>